<evidence type="ECO:0000313" key="2">
    <source>
        <dbReference type="Proteomes" id="UP000284605"/>
    </source>
</evidence>
<proteinExistence type="predicted"/>
<gene>
    <name evidence="1" type="ORF">D3874_10180</name>
</gene>
<dbReference type="InterPro" id="IPR023606">
    <property type="entry name" value="CoA-Trfase_III_dom_1_sf"/>
</dbReference>
<evidence type="ECO:0000313" key="1">
    <source>
        <dbReference type="EMBL" id="RJF87347.1"/>
    </source>
</evidence>
<dbReference type="Gene3D" id="3.30.1540.10">
    <property type="entry name" value="formyl-coa transferase, domain 3"/>
    <property type="match status" value="1"/>
</dbReference>
<accession>A0A418WBD1</accession>
<organism evidence="1 2">
    <name type="scientific">Oleomonas cavernae</name>
    <dbReference type="NCBI Taxonomy" id="2320859"/>
    <lineage>
        <taxon>Bacteria</taxon>
        <taxon>Pseudomonadati</taxon>
        <taxon>Pseudomonadota</taxon>
        <taxon>Alphaproteobacteria</taxon>
        <taxon>Acetobacterales</taxon>
        <taxon>Acetobacteraceae</taxon>
        <taxon>Oleomonas</taxon>
    </lineage>
</organism>
<dbReference type="InterPro" id="IPR003673">
    <property type="entry name" value="CoA-Trfase_fam_III"/>
</dbReference>
<dbReference type="RefSeq" id="WP_119777989.1">
    <property type="nucleotide sequence ID" value="NZ_QYUK01000011.1"/>
</dbReference>
<keyword evidence="1" id="KW-0808">Transferase</keyword>
<sequence>MGPLKGVKVIEIAGLGPGPFCAMLLADMGADVVRIDRAGGGGLFDPKFDFLNRGKRSVALDLKKPEGIEAILKLVEQADIITEGFRPGVMERLGLGPDVCLARNPKIVYGRMTGFGQDGPMAKAAGHDINYIAMSGMLHAIGHAGGKPVPPLNLVGDFGGGGMFLAFGLVSALLESKTSGKGQVVDATMIDGAAVLGTMMYSLSAQGVWRDERGVNMLDTGAHFYDTYETSDGKHVSIGSIEPQFYAELLRLAALDPAVFGMQMDIGRWPEMKDKLAAVFKQKTRDEWCAIMENTDVCFAPVLSLLEAPRHPHNVARGTYFEQNGHVQPAPAPRFSRTRPDLPAIPPTPGANTDQALADWGFAADEIARLKAAGAAV</sequence>
<dbReference type="PANTHER" id="PTHR48228">
    <property type="entry name" value="SUCCINYL-COA--D-CITRAMALATE COA-TRANSFERASE"/>
    <property type="match status" value="1"/>
</dbReference>
<name>A0A418WBD1_9PROT</name>
<dbReference type="GO" id="GO:0016740">
    <property type="term" value="F:transferase activity"/>
    <property type="evidence" value="ECO:0007669"/>
    <property type="project" value="UniProtKB-KW"/>
</dbReference>
<dbReference type="Proteomes" id="UP000284605">
    <property type="component" value="Unassembled WGS sequence"/>
</dbReference>
<dbReference type="SUPFAM" id="SSF89796">
    <property type="entry name" value="CoA-transferase family III (CaiB/BaiF)"/>
    <property type="match status" value="1"/>
</dbReference>
<dbReference type="OrthoDB" id="7457784at2"/>
<dbReference type="Pfam" id="PF02515">
    <property type="entry name" value="CoA_transf_3"/>
    <property type="match status" value="1"/>
</dbReference>
<dbReference type="EMBL" id="QYUK01000011">
    <property type="protein sequence ID" value="RJF87347.1"/>
    <property type="molecule type" value="Genomic_DNA"/>
</dbReference>
<dbReference type="InterPro" id="IPR044855">
    <property type="entry name" value="CoA-Trfase_III_dom3_sf"/>
</dbReference>
<reference evidence="1 2" key="1">
    <citation type="submission" date="2018-09" db="EMBL/GenBank/DDBJ databases">
        <authorList>
            <person name="Zhu H."/>
        </authorList>
    </citation>
    <scope>NUCLEOTIDE SEQUENCE [LARGE SCALE GENOMIC DNA]</scope>
    <source>
        <strain evidence="1 2">K1W22B-8</strain>
    </source>
</reference>
<dbReference type="AlphaFoldDB" id="A0A418WBD1"/>
<protein>
    <submittedName>
        <fullName evidence="1">CoA transferase</fullName>
    </submittedName>
</protein>
<dbReference type="PANTHER" id="PTHR48228:SF5">
    <property type="entry name" value="ALPHA-METHYLACYL-COA RACEMASE"/>
    <property type="match status" value="1"/>
</dbReference>
<keyword evidence="2" id="KW-1185">Reference proteome</keyword>
<dbReference type="InterPro" id="IPR050509">
    <property type="entry name" value="CoA-transferase_III"/>
</dbReference>
<dbReference type="Gene3D" id="3.40.50.10540">
    <property type="entry name" value="Crotonobetainyl-coa:carnitine coa-transferase, domain 1"/>
    <property type="match status" value="1"/>
</dbReference>
<comment type="caution">
    <text evidence="1">The sequence shown here is derived from an EMBL/GenBank/DDBJ whole genome shotgun (WGS) entry which is preliminary data.</text>
</comment>